<evidence type="ECO:0000256" key="3">
    <source>
        <dbReference type="ARBA" id="ARBA00022801"/>
    </source>
</evidence>
<evidence type="ECO:0000259" key="6">
    <source>
        <dbReference type="Pfam" id="PF13622"/>
    </source>
</evidence>
<proteinExistence type="inferred from homology"/>
<dbReference type="GO" id="GO:0009062">
    <property type="term" value="P:fatty acid catabolic process"/>
    <property type="evidence" value="ECO:0007669"/>
    <property type="project" value="TreeGrafter"/>
</dbReference>
<dbReference type="AlphaFoldDB" id="A0A0K0EQ02"/>
<keyword evidence="3" id="KW-0378">Hydrolase</keyword>
<dbReference type="CDD" id="cd03444">
    <property type="entry name" value="Thioesterase_II_repeat1"/>
    <property type="match status" value="1"/>
</dbReference>
<dbReference type="STRING" id="6248.A0A0K0EQ02"/>
<dbReference type="PANTHER" id="PTHR11066:SF34">
    <property type="entry name" value="ACYL-COENZYME A THIOESTERASE 8"/>
    <property type="match status" value="1"/>
</dbReference>
<dbReference type="GO" id="GO:0006637">
    <property type="term" value="P:acyl-CoA metabolic process"/>
    <property type="evidence" value="ECO:0007669"/>
    <property type="project" value="InterPro"/>
</dbReference>
<dbReference type="Pfam" id="PF02551">
    <property type="entry name" value="Acyl_CoA_thio"/>
    <property type="match status" value="1"/>
</dbReference>
<keyword evidence="4" id="KW-0443">Lipid metabolism</keyword>
<dbReference type="Pfam" id="PF13622">
    <property type="entry name" value="4HBT_3"/>
    <property type="match status" value="1"/>
</dbReference>
<evidence type="ECO:0000259" key="5">
    <source>
        <dbReference type="Pfam" id="PF02551"/>
    </source>
</evidence>
<reference evidence="8" key="1">
    <citation type="submission" date="2015-08" db="UniProtKB">
        <authorList>
            <consortium name="WormBaseParasite"/>
        </authorList>
    </citation>
    <scope>IDENTIFICATION</scope>
</reference>
<evidence type="ECO:0000313" key="9">
    <source>
        <dbReference type="WBParaSite" id="TCONS_00002294.p1"/>
    </source>
</evidence>
<dbReference type="SUPFAM" id="SSF54637">
    <property type="entry name" value="Thioesterase/thiol ester dehydrase-isomerase"/>
    <property type="match status" value="2"/>
</dbReference>
<dbReference type="Proteomes" id="UP000035681">
    <property type="component" value="Unplaced"/>
</dbReference>
<evidence type="ECO:0000256" key="1">
    <source>
        <dbReference type="ARBA" id="ARBA00006538"/>
    </source>
</evidence>
<dbReference type="InterPro" id="IPR042171">
    <property type="entry name" value="Acyl-CoA_hotdog"/>
</dbReference>
<dbReference type="InterPro" id="IPR003703">
    <property type="entry name" value="Acyl_CoA_thio"/>
</dbReference>
<dbReference type="PANTHER" id="PTHR11066">
    <property type="entry name" value="ACYL-COA THIOESTERASE"/>
    <property type="match status" value="1"/>
</dbReference>
<accession>A0A0K0EQ02</accession>
<comment type="subunit">
    <text evidence="2">Homotetramer.</text>
</comment>
<evidence type="ECO:0000313" key="7">
    <source>
        <dbReference type="Proteomes" id="UP000035681"/>
    </source>
</evidence>
<sequence length="328" mass="38560">MDSEEVISYQDLNDDNSYGYSQKFVDEHFELEYVSKNVYRSIKLKRRMDGIDVVFGGNLCAQSLCAAEKSVPQNFKPHSLHSFFILSAKPEDPVYFHVKILKDNRSFVSRIVEAKQYDQLIYYCTISFHIKEESSIEHQIKMPKVKMPEELKNTVELADKYLLNERYDIIKLKPYVKKLLLDKLRDYRDDAQPFEARPVSPEHYFGLISYVGEPILLWVKAKDALKDVEAYHRYLTAYISDYTLVYAADRQHVSHGYEPSMYFSLDHHIWFHEPSFRADEWLLYENRSSIAKNGRAYAVGRFWTRNGKLLISTAQESLNRTRSSKSKL</sequence>
<dbReference type="InterPro" id="IPR025652">
    <property type="entry name" value="TesB_C"/>
</dbReference>
<evidence type="ECO:0000256" key="2">
    <source>
        <dbReference type="ARBA" id="ARBA00011881"/>
    </source>
</evidence>
<feature type="domain" description="Acyl-CoA thioesterase-like N-terminal HotDog" evidence="6">
    <location>
        <begin position="46"/>
        <end position="128"/>
    </location>
</feature>
<protein>
    <submittedName>
        <fullName evidence="9">Acyl-CoA thioesterase II domain-containing protein</fullName>
    </submittedName>
    <submittedName>
        <fullName evidence="8">Acyl-coenzyme A thioesterase 8</fullName>
    </submittedName>
</protein>
<comment type="similarity">
    <text evidence="1">Belongs to the C/M/P thioester hydrolase family.</text>
</comment>
<dbReference type="FunFam" id="2.40.160.210:FF:000001">
    <property type="entry name" value="Acyl-CoA thioesterase II"/>
    <property type="match status" value="1"/>
</dbReference>
<dbReference type="GO" id="GO:0047617">
    <property type="term" value="F:fatty acyl-CoA hydrolase activity"/>
    <property type="evidence" value="ECO:0007669"/>
    <property type="project" value="InterPro"/>
</dbReference>
<dbReference type="WBParaSite" id="SSTP_0001153100.1">
    <property type="protein sequence ID" value="SSTP_0001153100.1"/>
    <property type="gene ID" value="SSTP_0001153100"/>
</dbReference>
<organism evidence="8">
    <name type="scientific">Strongyloides stercoralis</name>
    <name type="common">Threadworm</name>
    <dbReference type="NCBI Taxonomy" id="6248"/>
    <lineage>
        <taxon>Eukaryota</taxon>
        <taxon>Metazoa</taxon>
        <taxon>Ecdysozoa</taxon>
        <taxon>Nematoda</taxon>
        <taxon>Chromadorea</taxon>
        <taxon>Rhabditida</taxon>
        <taxon>Tylenchina</taxon>
        <taxon>Panagrolaimomorpha</taxon>
        <taxon>Strongyloidoidea</taxon>
        <taxon>Strongyloididae</taxon>
        <taxon>Strongyloides</taxon>
    </lineage>
</organism>
<dbReference type="InterPro" id="IPR049449">
    <property type="entry name" value="TesB_ACOT8-like_N"/>
</dbReference>
<dbReference type="WBParaSite" id="TCONS_00002294.p1">
    <property type="protein sequence ID" value="TCONS_00002294.p1"/>
    <property type="gene ID" value="XLOC_002156"/>
</dbReference>
<evidence type="ECO:0000313" key="8">
    <source>
        <dbReference type="WBParaSite" id="SSTP_0001153100.1"/>
    </source>
</evidence>
<keyword evidence="7" id="KW-1185">Reference proteome</keyword>
<evidence type="ECO:0000256" key="4">
    <source>
        <dbReference type="ARBA" id="ARBA00023098"/>
    </source>
</evidence>
<dbReference type="Gene3D" id="2.40.160.210">
    <property type="entry name" value="Acyl-CoA thioesterase, double hotdog domain"/>
    <property type="match status" value="1"/>
</dbReference>
<feature type="domain" description="Acyl-CoA thioesterase 2 C-terminal" evidence="5">
    <location>
        <begin position="218"/>
        <end position="316"/>
    </location>
</feature>
<dbReference type="GO" id="GO:0005782">
    <property type="term" value="C:peroxisomal matrix"/>
    <property type="evidence" value="ECO:0007669"/>
    <property type="project" value="TreeGrafter"/>
</dbReference>
<name>A0A0K0EQ02_STRER</name>
<dbReference type="CDD" id="cd03445">
    <property type="entry name" value="Thioesterase_II_repeat2"/>
    <property type="match status" value="1"/>
</dbReference>
<dbReference type="InterPro" id="IPR029069">
    <property type="entry name" value="HotDog_dom_sf"/>
</dbReference>